<feature type="repeat" description="ARM" evidence="8">
    <location>
        <begin position="1487"/>
        <end position="1531"/>
    </location>
</feature>
<dbReference type="PANTHER" id="PTHR47249">
    <property type="entry name" value="VACUOLAR PROTEIN 8"/>
    <property type="match status" value="1"/>
</dbReference>
<dbReference type="GO" id="GO:0043495">
    <property type="term" value="F:protein-membrane adaptor activity"/>
    <property type="evidence" value="ECO:0007669"/>
    <property type="project" value="InterPro"/>
</dbReference>
<feature type="region of interest" description="Disordered" evidence="9">
    <location>
        <begin position="994"/>
        <end position="1033"/>
    </location>
</feature>
<evidence type="ECO:0000256" key="8">
    <source>
        <dbReference type="PROSITE-ProRule" id="PRU00259"/>
    </source>
</evidence>
<dbReference type="InterPro" id="IPR016024">
    <property type="entry name" value="ARM-type_fold"/>
</dbReference>
<evidence type="ECO:0000256" key="4">
    <source>
        <dbReference type="ARBA" id="ARBA00022737"/>
    </source>
</evidence>
<feature type="region of interest" description="Disordered" evidence="9">
    <location>
        <begin position="1"/>
        <end position="127"/>
    </location>
</feature>
<feature type="region of interest" description="Disordered" evidence="9">
    <location>
        <begin position="360"/>
        <end position="587"/>
    </location>
</feature>
<keyword evidence="6" id="KW-0449">Lipoprotein</keyword>
<feature type="compositionally biased region" description="Basic and acidic residues" evidence="9">
    <location>
        <begin position="462"/>
        <end position="473"/>
    </location>
</feature>
<evidence type="ECO:0000313" key="10">
    <source>
        <dbReference type="EMBL" id="CAE0409484.1"/>
    </source>
</evidence>
<feature type="compositionally biased region" description="Low complexity" evidence="9">
    <location>
        <begin position="1367"/>
        <end position="1377"/>
    </location>
</feature>
<reference evidence="10" key="1">
    <citation type="submission" date="2021-01" db="EMBL/GenBank/DDBJ databases">
        <authorList>
            <person name="Corre E."/>
            <person name="Pelletier E."/>
            <person name="Niang G."/>
            <person name="Scheremetjew M."/>
            <person name="Finn R."/>
            <person name="Kale V."/>
            <person name="Holt S."/>
            <person name="Cochrane G."/>
            <person name="Meng A."/>
            <person name="Brown T."/>
            <person name="Cohen L."/>
        </authorList>
    </citation>
    <scope>NUCLEOTIDE SEQUENCE</scope>
    <source>
        <strain evidence="10">CCMP127</strain>
    </source>
</reference>
<feature type="compositionally biased region" description="Polar residues" evidence="9">
    <location>
        <begin position="560"/>
        <end position="569"/>
    </location>
</feature>
<feature type="compositionally biased region" description="Polar residues" evidence="9">
    <location>
        <begin position="268"/>
        <end position="282"/>
    </location>
</feature>
<dbReference type="SUPFAM" id="SSF48371">
    <property type="entry name" value="ARM repeat"/>
    <property type="match status" value="1"/>
</dbReference>
<evidence type="ECO:0000256" key="7">
    <source>
        <dbReference type="ARBA" id="ARBA00026209"/>
    </source>
</evidence>
<feature type="compositionally biased region" description="Low complexity" evidence="9">
    <location>
        <begin position="1261"/>
        <end position="1276"/>
    </location>
</feature>
<evidence type="ECO:0000256" key="2">
    <source>
        <dbReference type="ARBA" id="ARBA00005462"/>
    </source>
</evidence>
<dbReference type="Gene3D" id="1.25.10.10">
    <property type="entry name" value="Leucine-rich Repeat Variant"/>
    <property type="match status" value="1"/>
</dbReference>
<evidence type="ECO:0000256" key="9">
    <source>
        <dbReference type="SAM" id="MobiDB-lite"/>
    </source>
</evidence>
<organism evidence="10">
    <name type="scientific">Amphora coffeiformis</name>
    <dbReference type="NCBI Taxonomy" id="265554"/>
    <lineage>
        <taxon>Eukaryota</taxon>
        <taxon>Sar</taxon>
        <taxon>Stramenopiles</taxon>
        <taxon>Ochrophyta</taxon>
        <taxon>Bacillariophyta</taxon>
        <taxon>Bacillariophyceae</taxon>
        <taxon>Bacillariophycidae</taxon>
        <taxon>Thalassiophysales</taxon>
        <taxon>Catenulaceae</taxon>
        <taxon>Amphora</taxon>
    </lineage>
</organism>
<feature type="compositionally biased region" description="Polar residues" evidence="9">
    <location>
        <begin position="409"/>
        <end position="418"/>
    </location>
</feature>
<gene>
    <name evidence="10" type="ORF">ACOF00016_LOCUS7126</name>
</gene>
<evidence type="ECO:0000256" key="5">
    <source>
        <dbReference type="ARBA" id="ARBA00023136"/>
    </source>
</evidence>
<feature type="compositionally biased region" description="Low complexity" evidence="9">
    <location>
        <begin position="1339"/>
        <end position="1355"/>
    </location>
</feature>
<evidence type="ECO:0000256" key="3">
    <source>
        <dbReference type="ARBA" id="ARBA00022554"/>
    </source>
</evidence>
<feature type="compositionally biased region" description="Basic and acidic residues" evidence="9">
    <location>
        <begin position="1323"/>
        <end position="1338"/>
    </location>
</feature>
<feature type="compositionally biased region" description="Polar residues" evidence="9">
    <location>
        <begin position="994"/>
        <end position="1027"/>
    </location>
</feature>
<dbReference type="PROSITE" id="PS50176">
    <property type="entry name" value="ARM_REPEAT"/>
    <property type="match status" value="1"/>
</dbReference>
<feature type="compositionally biased region" description="Basic and acidic residues" evidence="9">
    <location>
        <begin position="1249"/>
        <end position="1259"/>
    </location>
</feature>
<keyword evidence="3" id="KW-0926">Vacuole</keyword>
<keyword evidence="5" id="KW-0472">Membrane</keyword>
<evidence type="ECO:0000256" key="6">
    <source>
        <dbReference type="ARBA" id="ARBA00023288"/>
    </source>
</evidence>
<dbReference type="PANTHER" id="PTHR47249:SF1">
    <property type="entry name" value="VACUOLAR PROTEIN 8"/>
    <property type="match status" value="1"/>
</dbReference>
<dbReference type="InterPro" id="IPR045156">
    <property type="entry name" value="Vac8"/>
</dbReference>
<feature type="compositionally biased region" description="Basic and acidic residues" evidence="9">
    <location>
        <begin position="297"/>
        <end position="310"/>
    </location>
</feature>
<feature type="compositionally biased region" description="Polar residues" evidence="9">
    <location>
        <begin position="1397"/>
        <end position="1413"/>
    </location>
</feature>
<comment type="similarity">
    <text evidence="2">Belongs to the beta-catenin family.</text>
</comment>
<dbReference type="GO" id="GO:0005774">
    <property type="term" value="C:vacuolar membrane"/>
    <property type="evidence" value="ECO:0007669"/>
    <property type="project" value="UniProtKB-SubCell"/>
</dbReference>
<protein>
    <recommendedName>
        <fullName evidence="7">Vacuolar protein 8</fullName>
    </recommendedName>
</protein>
<feature type="compositionally biased region" description="Polar residues" evidence="9">
    <location>
        <begin position="482"/>
        <end position="494"/>
    </location>
</feature>
<feature type="compositionally biased region" description="Acidic residues" evidence="9">
    <location>
        <begin position="29"/>
        <end position="39"/>
    </location>
</feature>
<dbReference type="InterPro" id="IPR011989">
    <property type="entry name" value="ARM-like"/>
</dbReference>
<keyword evidence="4" id="KW-0677">Repeat</keyword>
<evidence type="ECO:0000256" key="1">
    <source>
        <dbReference type="ARBA" id="ARBA00004592"/>
    </source>
</evidence>
<comment type="subcellular location">
    <subcellularLocation>
        <location evidence="1">Vacuole membrane</location>
        <topology evidence="1">Lipid-anchor</topology>
    </subcellularLocation>
</comment>
<feature type="compositionally biased region" description="Polar residues" evidence="9">
    <location>
        <begin position="1295"/>
        <end position="1322"/>
    </location>
</feature>
<accession>A0A7S3P700</accession>
<feature type="region of interest" description="Disordered" evidence="9">
    <location>
        <begin position="143"/>
        <end position="324"/>
    </location>
</feature>
<dbReference type="GO" id="GO:0071562">
    <property type="term" value="P:nucleus-vacuole junction assembly"/>
    <property type="evidence" value="ECO:0007669"/>
    <property type="project" value="InterPro"/>
</dbReference>
<feature type="compositionally biased region" description="Polar residues" evidence="9">
    <location>
        <begin position="1181"/>
        <end position="1202"/>
    </location>
</feature>
<feature type="compositionally biased region" description="Basic and acidic residues" evidence="9">
    <location>
        <begin position="1091"/>
        <end position="1102"/>
    </location>
</feature>
<feature type="compositionally biased region" description="Basic and acidic residues" evidence="9">
    <location>
        <begin position="1113"/>
        <end position="1123"/>
    </location>
</feature>
<feature type="compositionally biased region" description="Low complexity" evidence="9">
    <location>
        <begin position="9"/>
        <end position="27"/>
    </location>
</feature>
<proteinExistence type="inferred from homology"/>
<feature type="compositionally biased region" description="Polar residues" evidence="9">
    <location>
        <begin position="1078"/>
        <end position="1089"/>
    </location>
</feature>
<dbReference type="EMBL" id="HBIM01008396">
    <property type="protein sequence ID" value="CAE0409484.1"/>
    <property type="molecule type" value="Transcribed_RNA"/>
</dbReference>
<feature type="compositionally biased region" description="Polar residues" evidence="9">
    <location>
        <begin position="58"/>
        <end position="71"/>
    </location>
</feature>
<feature type="compositionally biased region" description="Basic and acidic residues" evidence="9">
    <location>
        <begin position="510"/>
        <end position="539"/>
    </location>
</feature>
<name>A0A7S3P700_9STRA</name>
<feature type="region of interest" description="Disordered" evidence="9">
    <location>
        <begin position="1242"/>
        <end position="1417"/>
    </location>
</feature>
<feature type="compositionally biased region" description="Polar residues" evidence="9">
    <location>
        <begin position="576"/>
        <end position="586"/>
    </location>
</feature>
<sequence length="1670" mass="176689">MGLLTPDTAQALQRSASQRALASSSSLVQEDDNTIDSGDDPSNQPPFDNQKGKPSPEDSGSTNKDAMTSITPDDDGGALDITSAPTDELQPMEDDGNNNREEQEAVVAKKAPASDGDSPYHTPVLSNDVEAAALPKLSPSVVPHQLFSSNTHNDGDDGAALPSDNHDENQGNPLDVPEPLVTEPSSPIDATQGKGPAEEHQNISGESGEESHHLNTPQTPDTDVDRVSSPSTKNVDSPKVEAPSVLHQSAEPSSDLFDSAGEDEDAAPSNTITGGTDSTALPNTPGGADETVGMQKTDAETGKDTVKDPVDDVQGPTVEVLDDIKDLSDVSESYEESFEEQVIEEVVVKNTMPAIHALSLGGARNSPSQTAALSKDFNMAQAEGEDPNITTDKKLPPDTFFDNDDVDSSPPSASTNLDESADAVVSIDLHISNKPHSPLHTSIAEFASKDDKSPSGAPSDSLQHDIAKDHTPKSPEVLENVASGSVVPQETSAIPTRESDSSSSYTDYDQPVRRDSPSDALKDVFEHPDVSEDVNEARPIRTPRPSSCIAEKSSPLPGSEKTNLTQNQILEEPSITEPTTDESNNPLIDDAGEAVFCADVSTPRASEILHESAIASLLADPELCSSPSSPVREPYMITSEQAEAVEGLKLPGVITDETTKVLVEATLPEADATVAPKTSQDDEAPTKQRLVMEDTTVAVNGTHAEAPTKQGLVTEQTIVAIDETKAGALTEERVVTGETTVAVNGTQAEAPTKQGLVTEETTVANEAKAVDALTAPGLMTEETARFLVTATLYDVPTEPSMIQEDIGVSVDTATSESEIALAAKESHALEALTAPGIMTEETALVLIKATSSLTVDDGDYSAPIAAATALSDEERLASNVDEQKTKESRREDNAVLQIPELSVKSAKLAMSAMDAKAVAPMVSTEEAGQDRKVKVNAIGMASQSLHESDSAVDLSTVDSWKLVVDQAKERMAKSSGHASEADSFSNVVEQVFGATSENENPLSSEQEKSTTLSHSDSALSPGNTVNDDFTDAAHPANIDTANITDQIDPAEAKDEFSIESPWADGMSEPIDSIGKQKPSPSFDATSQLTERAIDSQHPHDSPKIAALSTEYDYNSKDTGHDNNEPGGRSQVDSDERSPVLTQPGDAPPPASPTVTQVDGSKRLSGESSAAPNEEVGPQALPTGNDTAEQSGKELNSTPSILSSLAGEQVPKCDSAVPKSPPETSGVKSPIPSVVASSLLVGDLDPQTSEDSKLLSDAEHSAAPAQQEQQVTVPETTSEFHVPTPVPETPVRKISTETAVVSNLPTEVETAQTASDVSPPASSRRNDPVPEESEKKESEPLNTNPTTSTASTEPSTQVESKKKEELSTRSTSTTSPSSESEEGPNFISGSNERHPPSGTVSLADSSITDASPNTDFGFKPAFTPNASIFRRQNSSPSNLVNYKPKPLRDLLRRDLRSPDEAVVERALQQITIDCFYDQSARSLIARTGGLLSIIGAMEDHPENPRIQIAACQALEKLALDAENERAVSELGGIDCILGAMMSHFDNIRVQESSWSALQNLTCSNALTEMTFDSTDGGMTMLVRAFEQHASNSAVAMHASATLANLCIPNAERTEHIVAADGIVTLAKALQQHWSDEVARSEISHSLERLCESISSRPVVDDDDLAIQYRVE</sequence>
<dbReference type="InterPro" id="IPR000225">
    <property type="entry name" value="Armadillo"/>
</dbReference>
<feature type="region of interest" description="Disordered" evidence="9">
    <location>
        <begin position="1061"/>
        <end position="1230"/>
    </location>
</feature>